<evidence type="ECO:0000256" key="1">
    <source>
        <dbReference type="ARBA" id="ARBA00004651"/>
    </source>
</evidence>
<feature type="transmembrane region" description="Helical" evidence="5">
    <location>
        <begin position="113"/>
        <end position="134"/>
    </location>
</feature>
<keyword evidence="8" id="KW-1185">Reference proteome</keyword>
<feature type="transmembrane region" description="Helical" evidence="5">
    <location>
        <begin position="20"/>
        <end position="46"/>
    </location>
</feature>
<keyword evidence="4 5" id="KW-0472">Membrane</keyword>
<dbReference type="Gene3D" id="1.20.1720.10">
    <property type="entry name" value="Multidrug resistance protein D"/>
    <property type="match status" value="1"/>
</dbReference>
<comment type="subcellular location">
    <subcellularLocation>
        <location evidence="1">Cell membrane</location>
        <topology evidence="1">Multi-pass membrane protein</topology>
    </subcellularLocation>
</comment>
<feature type="transmembrane region" description="Helical" evidence="5">
    <location>
        <begin position="243"/>
        <end position="262"/>
    </location>
</feature>
<feature type="transmembrane region" description="Helical" evidence="5">
    <location>
        <begin position="351"/>
        <end position="375"/>
    </location>
</feature>
<comment type="caution">
    <text evidence="7">The sequence shown here is derived from an EMBL/GenBank/DDBJ whole genome shotgun (WGS) entry which is preliminary data.</text>
</comment>
<evidence type="ECO:0000259" key="6">
    <source>
        <dbReference type="PROSITE" id="PS50850"/>
    </source>
</evidence>
<dbReference type="PROSITE" id="PS50850">
    <property type="entry name" value="MFS"/>
    <property type="match status" value="1"/>
</dbReference>
<evidence type="ECO:0000256" key="2">
    <source>
        <dbReference type="ARBA" id="ARBA00022692"/>
    </source>
</evidence>
<dbReference type="PANTHER" id="PTHR23501:SF197">
    <property type="entry name" value="COMD"/>
    <property type="match status" value="1"/>
</dbReference>
<dbReference type="SUPFAM" id="SSF103473">
    <property type="entry name" value="MFS general substrate transporter"/>
    <property type="match status" value="1"/>
</dbReference>
<keyword evidence="2 5" id="KW-0812">Transmembrane</keyword>
<feature type="transmembrane region" description="Helical" evidence="5">
    <location>
        <begin position="283"/>
        <end position="308"/>
    </location>
</feature>
<gene>
    <name evidence="7" type="ORF">ACFSUT_35890</name>
</gene>
<proteinExistence type="predicted"/>
<dbReference type="InterPro" id="IPR036259">
    <property type="entry name" value="MFS_trans_sf"/>
</dbReference>
<evidence type="ECO:0000313" key="8">
    <source>
        <dbReference type="Proteomes" id="UP001597542"/>
    </source>
</evidence>
<feature type="transmembrane region" description="Helical" evidence="5">
    <location>
        <begin position="181"/>
        <end position="202"/>
    </location>
</feature>
<dbReference type="Pfam" id="PF07690">
    <property type="entry name" value="MFS_1"/>
    <property type="match status" value="1"/>
</dbReference>
<evidence type="ECO:0000256" key="3">
    <source>
        <dbReference type="ARBA" id="ARBA00022989"/>
    </source>
</evidence>
<dbReference type="EMBL" id="JBHUKQ010000017">
    <property type="protein sequence ID" value="MFD2485703.1"/>
    <property type="molecule type" value="Genomic_DNA"/>
</dbReference>
<protein>
    <submittedName>
        <fullName evidence="7">MFS transporter</fullName>
    </submittedName>
</protein>
<feature type="transmembrane region" description="Helical" evidence="5">
    <location>
        <begin position="146"/>
        <end position="169"/>
    </location>
</feature>
<dbReference type="InterPro" id="IPR020846">
    <property type="entry name" value="MFS_dom"/>
</dbReference>
<organism evidence="7 8">
    <name type="scientific">Amycolatopsis albidoflavus</name>
    <dbReference type="NCBI Taxonomy" id="102226"/>
    <lineage>
        <taxon>Bacteria</taxon>
        <taxon>Bacillati</taxon>
        <taxon>Actinomycetota</taxon>
        <taxon>Actinomycetes</taxon>
        <taxon>Pseudonocardiales</taxon>
        <taxon>Pseudonocardiaceae</taxon>
        <taxon>Amycolatopsis</taxon>
    </lineage>
</organism>
<dbReference type="PRINTS" id="PR01036">
    <property type="entry name" value="TCRTETB"/>
</dbReference>
<evidence type="ECO:0000256" key="4">
    <source>
        <dbReference type="ARBA" id="ARBA00023136"/>
    </source>
</evidence>
<name>A0ABW5I8W4_9PSEU</name>
<dbReference type="PANTHER" id="PTHR23501">
    <property type="entry name" value="MAJOR FACILITATOR SUPERFAMILY"/>
    <property type="match status" value="1"/>
</dbReference>
<dbReference type="Proteomes" id="UP001597542">
    <property type="component" value="Unassembled WGS sequence"/>
</dbReference>
<feature type="domain" description="Major facilitator superfamily (MFS) profile" evidence="6">
    <location>
        <begin position="20"/>
        <end position="505"/>
    </location>
</feature>
<reference evidence="8" key="1">
    <citation type="journal article" date="2019" name="Int. J. Syst. Evol. Microbiol.">
        <title>The Global Catalogue of Microorganisms (GCM) 10K type strain sequencing project: providing services to taxonomists for standard genome sequencing and annotation.</title>
        <authorList>
            <consortium name="The Broad Institute Genomics Platform"/>
            <consortium name="The Broad Institute Genome Sequencing Center for Infectious Disease"/>
            <person name="Wu L."/>
            <person name="Ma J."/>
        </authorList>
    </citation>
    <scope>NUCLEOTIDE SEQUENCE [LARGE SCALE GENOMIC DNA]</scope>
    <source>
        <strain evidence="8">CGMCC 4.7638</strain>
    </source>
</reference>
<accession>A0ABW5I8W4</accession>
<feature type="transmembrane region" description="Helical" evidence="5">
    <location>
        <begin position="58"/>
        <end position="76"/>
    </location>
</feature>
<dbReference type="InterPro" id="IPR005829">
    <property type="entry name" value="Sugar_transporter_CS"/>
</dbReference>
<feature type="transmembrane region" description="Helical" evidence="5">
    <location>
        <begin position="214"/>
        <end position="231"/>
    </location>
</feature>
<dbReference type="RefSeq" id="WP_344269466.1">
    <property type="nucleotide sequence ID" value="NZ_BAAAHV010000007.1"/>
</dbReference>
<feature type="transmembrane region" description="Helical" evidence="5">
    <location>
        <begin position="479"/>
        <end position="500"/>
    </location>
</feature>
<feature type="transmembrane region" description="Helical" evidence="5">
    <location>
        <begin position="320"/>
        <end position="339"/>
    </location>
</feature>
<sequence>MSGAQVGVPPEAGHPRLNLVAGALALASLLAAMDMMVVNVAMYSIIKELDPLHGVDDSRWVLTVYTLALGVTTPLYGKLADRLGGKRIMLVALAIFVGGSLLCGMATSMPALIAFRGVQGLGAGGLMSVAMVIIGQLAPPRDRAKYGGYIGGVTLIGIIAGPVVGGFFADTHVVLGMTVTWRGAFLINVPLTLIVAAAVALAPKAPVGKRGGRVDFAGAVAMVLAVGAVLLTTEHDLLPYAWASPWILGATGAVLLLIFFLLERRASDPILPLSLFRNSTFRVTVILAVLTGFALLGMAFYMALYMRIVRGLGALDTCVHLMPMIIGMLLGLLLSGSLISKFNRYRPFPIVGSVAAAASVALCATLDATTSFWLVSLYLAVFGLGIGQLNQVPTAAVQNTVDFSDVGTASTATAFMRMIGQSLGPAVFGALLASRFLAEVPAALAGRTASENGSISVAGMQQLPTEQQHQVLDAFLSGLHAVFLLGAATLALAFLVSLFFKEPTVPEPAKTEPATAPATAI</sequence>
<dbReference type="PROSITE" id="PS00217">
    <property type="entry name" value="SUGAR_TRANSPORT_2"/>
    <property type="match status" value="1"/>
</dbReference>
<keyword evidence="3 5" id="KW-1133">Transmembrane helix</keyword>
<dbReference type="Gene3D" id="1.20.1250.20">
    <property type="entry name" value="MFS general substrate transporter like domains"/>
    <property type="match status" value="1"/>
</dbReference>
<feature type="transmembrane region" description="Helical" evidence="5">
    <location>
        <begin position="88"/>
        <end position="107"/>
    </location>
</feature>
<evidence type="ECO:0000313" key="7">
    <source>
        <dbReference type="EMBL" id="MFD2485703.1"/>
    </source>
</evidence>
<dbReference type="InterPro" id="IPR011701">
    <property type="entry name" value="MFS"/>
</dbReference>
<evidence type="ECO:0000256" key="5">
    <source>
        <dbReference type="SAM" id="Phobius"/>
    </source>
</evidence>